<dbReference type="RefSeq" id="WP_170841665.1">
    <property type="nucleotide sequence ID" value="NZ_FOSP01000021.1"/>
</dbReference>
<dbReference type="AlphaFoldDB" id="A0A1I4DJM8"/>
<keyword evidence="2" id="KW-1185">Reference proteome</keyword>
<sequence>MSVLNKPRDYRRGYRLCDCGMKILLEAGFDYPKQVWYICKTCNTWAIDPRQEKSPE</sequence>
<proteinExistence type="predicted"/>
<accession>A0A1I4DJM8</accession>
<evidence type="ECO:0000313" key="1">
    <source>
        <dbReference type="EMBL" id="SFK92657.1"/>
    </source>
</evidence>
<protein>
    <submittedName>
        <fullName evidence="1">Uncharacterized protein</fullName>
    </submittedName>
</protein>
<dbReference type="STRING" id="52441.SAMN05216302_102139"/>
<evidence type="ECO:0000313" key="2">
    <source>
        <dbReference type="Proteomes" id="UP000199533"/>
    </source>
</evidence>
<dbReference type="EMBL" id="FOSP01000021">
    <property type="protein sequence ID" value="SFK92657.1"/>
    <property type="molecule type" value="Genomic_DNA"/>
</dbReference>
<organism evidence="1 2">
    <name type="scientific">Nitrosomonas aestuarii</name>
    <dbReference type="NCBI Taxonomy" id="52441"/>
    <lineage>
        <taxon>Bacteria</taxon>
        <taxon>Pseudomonadati</taxon>
        <taxon>Pseudomonadota</taxon>
        <taxon>Betaproteobacteria</taxon>
        <taxon>Nitrosomonadales</taxon>
        <taxon>Nitrosomonadaceae</taxon>
        <taxon>Nitrosomonas</taxon>
    </lineage>
</organism>
<name>A0A1I4DJM8_9PROT</name>
<gene>
    <name evidence="1" type="ORF">SAMN05216302_102139</name>
</gene>
<reference evidence="2" key="1">
    <citation type="submission" date="2016-10" db="EMBL/GenBank/DDBJ databases">
        <authorList>
            <person name="Varghese N."/>
            <person name="Submissions S."/>
        </authorList>
    </citation>
    <scope>NUCLEOTIDE SEQUENCE [LARGE SCALE GENOMIC DNA]</scope>
    <source>
        <strain evidence="2">Nm69</strain>
    </source>
</reference>
<dbReference type="Proteomes" id="UP000199533">
    <property type="component" value="Unassembled WGS sequence"/>
</dbReference>